<proteinExistence type="predicted"/>
<comment type="catalytic activity">
    <reaction evidence="1">
        <text>ATP + protein L-histidine = ADP + protein N-phospho-L-histidine.</text>
        <dbReference type="EC" id="2.7.13.3"/>
    </reaction>
</comment>
<feature type="transmembrane region" description="Helical" evidence="7">
    <location>
        <begin position="232"/>
        <end position="252"/>
    </location>
</feature>
<evidence type="ECO:0000256" key="7">
    <source>
        <dbReference type="SAM" id="Phobius"/>
    </source>
</evidence>
<dbReference type="EC" id="2.7.13.3" evidence="2"/>
<evidence type="ECO:0000256" key="1">
    <source>
        <dbReference type="ARBA" id="ARBA00000085"/>
    </source>
</evidence>
<feature type="domain" description="Histidine kinase" evidence="8">
    <location>
        <begin position="281"/>
        <end position="495"/>
    </location>
</feature>
<keyword evidence="3 6" id="KW-0597">Phosphoprotein</keyword>
<comment type="caution">
    <text evidence="10">The sequence shown here is derived from an EMBL/GenBank/DDBJ whole genome shotgun (WGS) entry which is preliminary data.</text>
</comment>
<dbReference type="InterPro" id="IPR004358">
    <property type="entry name" value="Sig_transdc_His_kin-like_C"/>
</dbReference>
<dbReference type="CDD" id="cd00082">
    <property type="entry name" value="HisKA"/>
    <property type="match status" value="1"/>
</dbReference>
<dbReference type="SUPFAM" id="SSF52172">
    <property type="entry name" value="CheY-like"/>
    <property type="match status" value="1"/>
</dbReference>
<dbReference type="SUPFAM" id="SSF47384">
    <property type="entry name" value="Homodimeric domain of signal transducing histidine kinase"/>
    <property type="match status" value="1"/>
</dbReference>
<dbReference type="SMART" id="SM00448">
    <property type="entry name" value="REC"/>
    <property type="match status" value="1"/>
</dbReference>
<dbReference type="Pfam" id="PF00072">
    <property type="entry name" value="Response_reg"/>
    <property type="match status" value="1"/>
</dbReference>
<organism evidence="10 11">
    <name type="scientific">Sphingobacterium litopenaei</name>
    <dbReference type="NCBI Taxonomy" id="2763500"/>
    <lineage>
        <taxon>Bacteria</taxon>
        <taxon>Pseudomonadati</taxon>
        <taxon>Bacteroidota</taxon>
        <taxon>Sphingobacteriia</taxon>
        <taxon>Sphingobacteriales</taxon>
        <taxon>Sphingobacteriaceae</taxon>
        <taxon>Sphingobacterium</taxon>
    </lineage>
</organism>
<evidence type="ECO:0000313" key="11">
    <source>
        <dbReference type="Proteomes" id="UP000651271"/>
    </source>
</evidence>
<dbReference type="InterPro" id="IPR005467">
    <property type="entry name" value="His_kinase_dom"/>
</dbReference>
<dbReference type="EMBL" id="JACOIJ010000010">
    <property type="protein sequence ID" value="MBD1429358.1"/>
    <property type="molecule type" value="Genomic_DNA"/>
</dbReference>
<sequence length="629" mass="72004">MYAISFDDKNFKAYQSKLDTLGQIIHALDTIPAQQNTKVQKKEIAILDQSLSMQYLALKKQIDDLIIFADQNFAKNNNNLRTVQRDRIVSSDSVINRILSDTLARLDSDADTIVKKKQNLFKRIFNAKNDTVLNTNNTAVLNVNQIDIVQKYIENLIRTNEASYISNIKDLRRVYLLSKEKERKIITSNYELINELKKSIEAIREIEFLKFRTAEKDDYVLYKFNTQKFRSYAIMALCVILLMLMFIIYYQYVVSKYENKLIKEKDYASQLAEEKTSLLTNISHEIRTPLNSLKGVMKLLTSNKAEEIDDKLLSNINYDINLINNTVNDILNLSKIESGAVDVVLDEVYISKIINDTFSLHKYQAEQKGLTFINENQLDPILKIKSNEFRLRQVISNLINNALKYTNKGSIKLESKIVNDKISIDIVDTGIGIDDKKIDQVFRKYYTVDGEKNKVGFGLGLHISQILAKQINGKLSVKSKLGKGSTFTLQVPMNKSVANKKPTIQSRVTKEIPVDTSIVFIDDNKINLLLAKQAFSNFKNIQFFEDAEHALSYIEKTKPDIVITDVIMPTLSGWNVLESIKSKKDLQQTKVFANSAESSFADNKHSNFQFDGILEKGFDPDNLAKIYYN</sequence>
<dbReference type="PROSITE" id="PS50110">
    <property type="entry name" value="RESPONSE_REGULATORY"/>
    <property type="match status" value="1"/>
</dbReference>
<dbReference type="InterPro" id="IPR011006">
    <property type="entry name" value="CheY-like_superfamily"/>
</dbReference>
<dbReference type="InterPro" id="IPR001789">
    <property type="entry name" value="Sig_transdc_resp-reg_receiver"/>
</dbReference>
<reference evidence="10 11" key="1">
    <citation type="submission" date="2020-08" db="EMBL/GenBank/DDBJ databases">
        <title>Sphingobacterium sp. DN04309 isolated from aquaculture water.</title>
        <authorList>
            <person name="Zhang M."/>
        </authorList>
    </citation>
    <scope>NUCLEOTIDE SEQUENCE [LARGE SCALE GENOMIC DNA]</scope>
    <source>
        <strain evidence="10 11">DN04309</strain>
    </source>
</reference>
<dbReference type="InterPro" id="IPR036890">
    <property type="entry name" value="HATPase_C_sf"/>
</dbReference>
<dbReference type="SUPFAM" id="SSF55874">
    <property type="entry name" value="ATPase domain of HSP90 chaperone/DNA topoisomerase II/histidine kinase"/>
    <property type="match status" value="1"/>
</dbReference>
<dbReference type="PRINTS" id="PR00344">
    <property type="entry name" value="BCTRLSENSOR"/>
</dbReference>
<keyword evidence="7" id="KW-0812">Transmembrane</keyword>
<evidence type="ECO:0000256" key="5">
    <source>
        <dbReference type="ARBA" id="ARBA00022777"/>
    </source>
</evidence>
<dbReference type="PANTHER" id="PTHR43047:SF62">
    <property type="entry name" value="SENSOR HISTIDINE KINASE DPIB"/>
    <property type="match status" value="1"/>
</dbReference>
<evidence type="ECO:0000256" key="3">
    <source>
        <dbReference type="ARBA" id="ARBA00022553"/>
    </source>
</evidence>
<dbReference type="RefSeq" id="WP_190301904.1">
    <property type="nucleotide sequence ID" value="NZ_JACOIJ010000010.1"/>
</dbReference>
<feature type="domain" description="Response regulatory" evidence="9">
    <location>
        <begin position="517"/>
        <end position="629"/>
    </location>
</feature>
<dbReference type="SMART" id="SM00388">
    <property type="entry name" value="HisKA"/>
    <property type="match status" value="1"/>
</dbReference>
<keyword evidence="11" id="KW-1185">Reference proteome</keyword>
<accession>A0ABR7YDR0</accession>
<keyword evidence="7" id="KW-1133">Transmembrane helix</keyword>
<keyword evidence="7" id="KW-0472">Membrane</keyword>
<dbReference type="Proteomes" id="UP000651271">
    <property type="component" value="Unassembled WGS sequence"/>
</dbReference>
<dbReference type="InterPro" id="IPR003661">
    <property type="entry name" value="HisK_dim/P_dom"/>
</dbReference>
<keyword evidence="4" id="KW-0808">Transferase</keyword>
<dbReference type="Pfam" id="PF00512">
    <property type="entry name" value="HisKA"/>
    <property type="match status" value="1"/>
</dbReference>
<evidence type="ECO:0000313" key="10">
    <source>
        <dbReference type="EMBL" id="MBD1429358.1"/>
    </source>
</evidence>
<feature type="modified residue" description="4-aspartylphosphate" evidence="6">
    <location>
        <position position="565"/>
    </location>
</feature>
<dbReference type="Pfam" id="PF02518">
    <property type="entry name" value="HATPase_c"/>
    <property type="match status" value="1"/>
</dbReference>
<dbReference type="PROSITE" id="PS50109">
    <property type="entry name" value="HIS_KIN"/>
    <property type="match status" value="1"/>
</dbReference>
<dbReference type="InterPro" id="IPR036097">
    <property type="entry name" value="HisK_dim/P_sf"/>
</dbReference>
<dbReference type="Gene3D" id="3.30.565.10">
    <property type="entry name" value="Histidine kinase-like ATPase, C-terminal domain"/>
    <property type="match status" value="1"/>
</dbReference>
<protein>
    <recommendedName>
        <fullName evidence="2">histidine kinase</fullName>
        <ecNumber evidence="2">2.7.13.3</ecNumber>
    </recommendedName>
</protein>
<evidence type="ECO:0000256" key="6">
    <source>
        <dbReference type="PROSITE-ProRule" id="PRU00169"/>
    </source>
</evidence>
<gene>
    <name evidence="10" type="ORF">H8B04_07220</name>
</gene>
<dbReference type="Gene3D" id="3.40.50.2300">
    <property type="match status" value="1"/>
</dbReference>
<evidence type="ECO:0000256" key="2">
    <source>
        <dbReference type="ARBA" id="ARBA00012438"/>
    </source>
</evidence>
<keyword evidence="5" id="KW-0418">Kinase</keyword>
<dbReference type="SMART" id="SM00387">
    <property type="entry name" value="HATPase_c"/>
    <property type="match status" value="1"/>
</dbReference>
<evidence type="ECO:0000259" key="8">
    <source>
        <dbReference type="PROSITE" id="PS50109"/>
    </source>
</evidence>
<name>A0ABR7YDR0_9SPHI</name>
<dbReference type="Gene3D" id="1.10.287.130">
    <property type="match status" value="1"/>
</dbReference>
<dbReference type="PANTHER" id="PTHR43047">
    <property type="entry name" value="TWO-COMPONENT HISTIDINE PROTEIN KINASE"/>
    <property type="match status" value="1"/>
</dbReference>
<evidence type="ECO:0000256" key="4">
    <source>
        <dbReference type="ARBA" id="ARBA00022679"/>
    </source>
</evidence>
<evidence type="ECO:0000259" key="9">
    <source>
        <dbReference type="PROSITE" id="PS50110"/>
    </source>
</evidence>
<dbReference type="InterPro" id="IPR003594">
    <property type="entry name" value="HATPase_dom"/>
</dbReference>